<dbReference type="InterPro" id="IPR036388">
    <property type="entry name" value="WH-like_DNA-bd_sf"/>
</dbReference>
<dbReference type="RefSeq" id="WP_378164421.1">
    <property type="nucleotide sequence ID" value="NZ_JBHSBU010000001.1"/>
</dbReference>
<evidence type="ECO:0000256" key="2">
    <source>
        <dbReference type="ARBA" id="ARBA00023015"/>
    </source>
</evidence>
<dbReference type="InterPro" id="IPR039425">
    <property type="entry name" value="RNA_pol_sigma-70-like"/>
</dbReference>
<reference evidence="8" key="1">
    <citation type="journal article" date="2019" name="Int. J. Syst. Evol. Microbiol.">
        <title>The Global Catalogue of Microorganisms (GCM) 10K type strain sequencing project: providing services to taxonomists for standard genome sequencing and annotation.</title>
        <authorList>
            <consortium name="The Broad Institute Genomics Platform"/>
            <consortium name="The Broad Institute Genome Sequencing Center for Infectious Disease"/>
            <person name="Wu L."/>
            <person name="Ma J."/>
        </authorList>
    </citation>
    <scope>NUCLEOTIDE SEQUENCE [LARGE SCALE GENOMIC DNA]</scope>
    <source>
        <strain evidence="8">LMG 29894</strain>
    </source>
</reference>
<protein>
    <submittedName>
        <fullName evidence="7">RNA polymerase sigma factor</fullName>
    </submittedName>
</protein>
<dbReference type="Gene3D" id="1.10.1740.10">
    <property type="match status" value="1"/>
</dbReference>
<dbReference type="CDD" id="cd06171">
    <property type="entry name" value="Sigma70_r4"/>
    <property type="match status" value="1"/>
</dbReference>
<dbReference type="Proteomes" id="UP001595791">
    <property type="component" value="Unassembled WGS sequence"/>
</dbReference>
<evidence type="ECO:0000259" key="5">
    <source>
        <dbReference type="Pfam" id="PF04542"/>
    </source>
</evidence>
<dbReference type="PANTHER" id="PTHR43133:SF51">
    <property type="entry name" value="RNA POLYMERASE SIGMA FACTOR"/>
    <property type="match status" value="1"/>
</dbReference>
<proteinExistence type="inferred from homology"/>
<dbReference type="InterPro" id="IPR013325">
    <property type="entry name" value="RNA_pol_sigma_r2"/>
</dbReference>
<evidence type="ECO:0000256" key="1">
    <source>
        <dbReference type="ARBA" id="ARBA00010641"/>
    </source>
</evidence>
<evidence type="ECO:0000313" key="7">
    <source>
        <dbReference type="EMBL" id="MFC4160032.1"/>
    </source>
</evidence>
<evidence type="ECO:0000256" key="3">
    <source>
        <dbReference type="ARBA" id="ARBA00023082"/>
    </source>
</evidence>
<dbReference type="Pfam" id="PF04542">
    <property type="entry name" value="Sigma70_r2"/>
    <property type="match status" value="1"/>
</dbReference>
<sequence>MSTDDAVEPTPLPRAEQEKLFRHLVDEHQKRLYRFVLKNIGHADDAADIAQQAFVEAAKAIATFRGESELSTWLYGIAMNLVRNYLSRAPHRVHQFESDDTLAELASETTVDPREQVSGNQMMAHLQRELAALPDDMREVLLLVAVEELSYEDAAIMLSIPVGTVRSRLFRARAALRDRFRRAGVELDF</sequence>
<dbReference type="PANTHER" id="PTHR43133">
    <property type="entry name" value="RNA POLYMERASE ECF-TYPE SIGMA FACTO"/>
    <property type="match status" value="1"/>
</dbReference>
<keyword evidence="2" id="KW-0805">Transcription regulation</keyword>
<evidence type="ECO:0000313" key="8">
    <source>
        <dbReference type="Proteomes" id="UP001595791"/>
    </source>
</evidence>
<dbReference type="InterPro" id="IPR013249">
    <property type="entry name" value="RNA_pol_sigma70_r4_t2"/>
</dbReference>
<dbReference type="EMBL" id="JBHSBU010000001">
    <property type="protein sequence ID" value="MFC4160032.1"/>
    <property type="molecule type" value="Genomic_DNA"/>
</dbReference>
<gene>
    <name evidence="7" type="ORF">ACFOW7_11805</name>
</gene>
<accession>A0ABV8MQT5</accession>
<dbReference type="InterPro" id="IPR007627">
    <property type="entry name" value="RNA_pol_sigma70_r2"/>
</dbReference>
<dbReference type="NCBIfam" id="TIGR02937">
    <property type="entry name" value="sigma70-ECF"/>
    <property type="match status" value="1"/>
</dbReference>
<dbReference type="Gene3D" id="1.10.10.10">
    <property type="entry name" value="Winged helix-like DNA-binding domain superfamily/Winged helix DNA-binding domain"/>
    <property type="match status" value="1"/>
</dbReference>
<dbReference type="SUPFAM" id="SSF88946">
    <property type="entry name" value="Sigma2 domain of RNA polymerase sigma factors"/>
    <property type="match status" value="1"/>
</dbReference>
<comment type="caution">
    <text evidence="7">The sequence shown here is derived from an EMBL/GenBank/DDBJ whole genome shotgun (WGS) entry which is preliminary data.</text>
</comment>
<keyword evidence="3" id="KW-0731">Sigma factor</keyword>
<dbReference type="InterPro" id="IPR013324">
    <property type="entry name" value="RNA_pol_sigma_r3/r4-like"/>
</dbReference>
<feature type="domain" description="RNA polymerase sigma factor 70 region 4 type 2" evidence="6">
    <location>
        <begin position="126"/>
        <end position="176"/>
    </location>
</feature>
<name>A0ABV8MQT5_9NEIS</name>
<keyword evidence="4" id="KW-0804">Transcription</keyword>
<evidence type="ECO:0000256" key="4">
    <source>
        <dbReference type="ARBA" id="ARBA00023163"/>
    </source>
</evidence>
<feature type="domain" description="RNA polymerase sigma-70 region 2" evidence="5">
    <location>
        <begin position="24"/>
        <end position="88"/>
    </location>
</feature>
<comment type="similarity">
    <text evidence="1">Belongs to the sigma-70 factor family. ECF subfamily.</text>
</comment>
<keyword evidence="8" id="KW-1185">Reference proteome</keyword>
<dbReference type="InterPro" id="IPR014284">
    <property type="entry name" value="RNA_pol_sigma-70_dom"/>
</dbReference>
<dbReference type="SUPFAM" id="SSF88659">
    <property type="entry name" value="Sigma3 and sigma4 domains of RNA polymerase sigma factors"/>
    <property type="match status" value="1"/>
</dbReference>
<dbReference type="Pfam" id="PF08281">
    <property type="entry name" value="Sigma70_r4_2"/>
    <property type="match status" value="1"/>
</dbReference>
<evidence type="ECO:0000259" key="6">
    <source>
        <dbReference type="Pfam" id="PF08281"/>
    </source>
</evidence>
<organism evidence="7 8">
    <name type="scientific">Chitinimonas lacunae</name>
    <dbReference type="NCBI Taxonomy" id="1963018"/>
    <lineage>
        <taxon>Bacteria</taxon>
        <taxon>Pseudomonadati</taxon>
        <taxon>Pseudomonadota</taxon>
        <taxon>Betaproteobacteria</taxon>
        <taxon>Neisseriales</taxon>
        <taxon>Chitinibacteraceae</taxon>
        <taxon>Chitinimonas</taxon>
    </lineage>
</organism>